<evidence type="ECO:0000256" key="9">
    <source>
        <dbReference type="ARBA" id="ARBA00023004"/>
    </source>
</evidence>
<evidence type="ECO:0000256" key="4">
    <source>
        <dbReference type="ARBA" id="ARBA00022692"/>
    </source>
</evidence>
<feature type="binding site" description="axial binding residue" evidence="15">
    <location>
        <position position="456"/>
    </location>
    <ligand>
        <name>heme</name>
        <dbReference type="ChEBI" id="CHEBI:30413"/>
    </ligand>
    <ligandPart>
        <name>Fe</name>
        <dbReference type="ChEBI" id="CHEBI:18248"/>
    </ligandPart>
</feature>
<keyword evidence="10 16" id="KW-0503">Monooxygenase</keyword>
<dbReference type="PANTHER" id="PTHR47283">
    <property type="entry name" value="ENT-KAURENE OXIDASE, CHLOROPLASTIC"/>
    <property type="match status" value="1"/>
</dbReference>
<evidence type="ECO:0000256" key="1">
    <source>
        <dbReference type="ARBA" id="ARBA00001971"/>
    </source>
</evidence>
<comment type="similarity">
    <text evidence="2 16">Belongs to the cytochrome P450 family.</text>
</comment>
<evidence type="ECO:0000256" key="2">
    <source>
        <dbReference type="ARBA" id="ARBA00010617"/>
    </source>
</evidence>
<dbReference type="GO" id="GO:0009707">
    <property type="term" value="C:chloroplast outer membrane"/>
    <property type="evidence" value="ECO:0007669"/>
    <property type="project" value="UniProtKB-SubCell"/>
</dbReference>
<keyword evidence="3 15" id="KW-0349">Heme</keyword>
<dbReference type="GO" id="GO:0016709">
    <property type="term" value="F:oxidoreductase activity, acting on paired donors, with incorporation or reduction of molecular oxygen, NAD(P)H as one donor, and incorporation of one atom of oxygen"/>
    <property type="evidence" value="ECO:0007669"/>
    <property type="project" value="TreeGrafter"/>
</dbReference>
<feature type="transmembrane region" description="Helical" evidence="17">
    <location>
        <begin position="12"/>
        <end position="30"/>
    </location>
</feature>
<dbReference type="FunFam" id="1.10.630.10:FF:000062">
    <property type="entry name" value="Ent-kaurene oxidase 2"/>
    <property type="match status" value="1"/>
</dbReference>
<evidence type="ECO:0000256" key="12">
    <source>
        <dbReference type="ARBA" id="ARBA00023766"/>
    </source>
</evidence>
<evidence type="ECO:0000256" key="16">
    <source>
        <dbReference type="RuleBase" id="RU000461"/>
    </source>
</evidence>
<keyword evidence="4 17" id="KW-0812">Transmembrane</keyword>
<dbReference type="InterPro" id="IPR036396">
    <property type="entry name" value="Cyt_P450_sf"/>
</dbReference>
<dbReference type="GO" id="GO:0020037">
    <property type="term" value="F:heme binding"/>
    <property type="evidence" value="ECO:0007669"/>
    <property type="project" value="InterPro"/>
</dbReference>
<comment type="subcellular location">
    <subcellularLocation>
        <location evidence="12">Plastid</location>
        <location evidence="12">Chloroplast outer membrane</location>
        <topology evidence="12">Single-pass membrane protein</topology>
    </subcellularLocation>
</comment>
<dbReference type="EC" id="1.14.14.86" evidence="14"/>
<evidence type="ECO:0000256" key="17">
    <source>
        <dbReference type="SAM" id="Phobius"/>
    </source>
</evidence>
<dbReference type="PANTHER" id="PTHR47283:SF1">
    <property type="entry name" value="ENT-KAURENE OXIDASE, CHLOROPLASTIC"/>
    <property type="match status" value="1"/>
</dbReference>
<evidence type="ECO:0000256" key="14">
    <source>
        <dbReference type="ARBA" id="ARBA00066565"/>
    </source>
</evidence>
<name>A0AAP0NBA7_LIQFO</name>
<dbReference type="Proteomes" id="UP001415857">
    <property type="component" value="Unassembled WGS sequence"/>
</dbReference>
<evidence type="ECO:0000256" key="7">
    <source>
        <dbReference type="ARBA" id="ARBA00022989"/>
    </source>
</evidence>
<evidence type="ECO:0000256" key="5">
    <source>
        <dbReference type="ARBA" id="ARBA00022723"/>
    </source>
</evidence>
<dbReference type="AlphaFoldDB" id="A0AAP0NBA7"/>
<dbReference type="GO" id="GO:0052615">
    <property type="term" value="F:ent-kaurene oxidase activity"/>
    <property type="evidence" value="ECO:0007669"/>
    <property type="project" value="UniProtKB-EC"/>
</dbReference>
<keyword evidence="19" id="KW-1185">Reference proteome</keyword>
<keyword evidence="11 17" id="KW-0472">Membrane</keyword>
<dbReference type="GO" id="GO:0009686">
    <property type="term" value="P:gibberellin biosynthetic process"/>
    <property type="evidence" value="ECO:0007669"/>
    <property type="project" value="InterPro"/>
</dbReference>
<dbReference type="Gene3D" id="1.10.630.10">
    <property type="entry name" value="Cytochrome P450"/>
    <property type="match status" value="1"/>
</dbReference>
<evidence type="ECO:0000256" key="11">
    <source>
        <dbReference type="ARBA" id="ARBA00023136"/>
    </source>
</evidence>
<evidence type="ECO:0000256" key="15">
    <source>
        <dbReference type="PIRSR" id="PIRSR602401-1"/>
    </source>
</evidence>
<dbReference type="PRINTS" id="PR00463">
    <property type="entry name" value="EP450I"/>
</dbReference>
<comment type="cofactor">
    <cofactor evidence="1 15">
        <name>heme</name>
        <dbReference type="ChEBI" id="CHEBI:30413"/>
    </cofactor>
</comment>
<sequence length="510" mass="58335">MIHMKQDFQGMPFATTVALGGLSLLVYFFIRGFISNRRGGLAKLPPPPVVPGLPLIGNLLQLKEKKPYKTFTKWAEIYGPIYSIRTGASTVIVLNSVDVAKEAMVTRFSSISTRKLPKALKILTFDKCMVATSDYNGFHKMVKQYILASVLGVNAQKRHRCHRDTMIENISNQLHAYVKSCPLQAINFRKLFDSEIFGLALKEALGKEVESIYVEELSTTLSKEEIFKVLVLEPMKGAIEVDWRDFFPYLRWIPNKTMDMKMQRMTFCRQAVMKALIKEQKKRIAMGEEINCHLDQLLSQAKTLTEEQIVMLLWEVIIETSDTTSITTEWAMYEIAKDPNRQDRLCREIQNVCGSDRIKEENLSKLPYLSAVFHETLRKHSPVPIIPLRYAHEDTQLGGYSIPTGSEIAINIYGCNMDKKQWERPEEWKPERFLEEKYDSMDLYKTMAFGGGKRVCAGSLQAMLISCTAIGRLVQEFEWKLKDGEEENVDCSGLTSHKLHPIQAILKPRD</sequence>
<dbReference type="SUPFAM" id="SSF48264">
    <property type="entry name" value="Cytochrome P450"/>
    <property type="match status" value="1"/>
</dbReference>
<dbReference type="CDD" id="cd11075">
    <property type="entry name" value="CYP77_89"/>
    <property type="match status" value="1"/>
</dbReference>
<dbReference type="InterPro" id="IPR044225">
    <property type="entry name" value="KO_chloroplastic"/>
</dbReference>
<evidence type="ECO:0000313" key="18">
    <source>
        <dbReference type="EMBL" id="KAK9270077.1"/>
    </source>
</evidence>
<evidence type="ECO:0000256" key="10">
    <source>
        <dbReference type="ARBA" id="ARBA00023033"/>
    </source>
</evidence>
<evidence type="ECO:0000256" key="13">
    <source>
        <dbReference type="ARBA" id="ARBA00058795"/>
    </source>
</evidence>
<keyword evidence="7 17" id="KW-1133">Transmembrane helix</keyword>
<keyword evidence="5 15" id="KW-0479">Metal-binding</keyword>
<reference evidence="18 19" key="1">
    <citation type="journal article" date="2024" name="Plant J.">
        <title>Genome sequences and population genomics reveal climatic adaptation and genomic divergence between two closely related sweetgum species.</title>
        <authorList>
            <person name="Xu W.Q."/>
            <person name="Ren C.Q."/>
            <person name="Zhang X.Y."/>
            <person name="Comes H.P."/>
            <person name="Liu X.H."/>
            <person name="Li Y.G."/>
            <person name="Kettle C.J."/>
            <person name="Jalonen R."/>
            <person name="Gaisberger H."/>
            <person name="Ma Y.Z."/>
            <person name="Qiu Y.X."/>
        </authorList>
    </citation>
    <scope>NUCLEOTIDE SEQUENCE [LARGE SCALE GENOMIC DNA]</scope>
    <source>
        <strain evidence="18">Hangzhou</strain>
    </source>
</reference>
<organism evidence="18 19">
    <name type="scientific">Liquidambar formosana</name>
    <name type="common">Formosan gum</name>
    <dbReference type="NCBI Taxonomy" id="63359"/>
    <lineage>
        <taxon>Eukaryota</taxon>
        <taxon>Viridiplantae</taxon>
        <taxon>Streptophyta</taxon>
        <taxon>Embryophyta</taxon>
        <taxon>Tracheophyta</taxon>
        <taxon>Spermatophyta</taxon>
        <taxon>Magnoliopsida</taxon>
        <taxon>eudicotyledons</taxon>
        <taxon>Gunneridae</taxon>
        <taxon>Pentapetalae</taxon>
        <taxon>Saxifragales</taxon>
        <taxon>Altingiaceae</taxon>
        <taxon>Liquidambar</taxon>
    </lineage>
</organism>
<evidence type="ECO:0000256" key="8">
    <source>
        <dbReference type="ARBA" id="ARBA00023002"/>
    </source>
</evidence>
<accession>A0AAP0NBA7</accession>
<dbReference type="EMBL" id="JBBPBK010000014">
    <property type="protein sequence ID" value="KAK9270077.1"/>
    <property type="molecule type" value="Genomic_DNA"/>
</dbReference>
<dbReference type="GO" id="GO:0005783">
    <property type="term" value="C:endoplasmic reticulum"/>
    <property type="evidence" value="ECO:0007669"/>
    <property type="project" value="TreeGrafter"/>
</dbReference>
<evidence type="ECO:0000256" key="6">
    <source>
        <dbReference type="ARBA" id="ARBA00022805"/>
    </source>
</evidence>
<dbReference type="GO" id="GO:0005506">
    <property type="term" value="F:iron ion binding"/>
    <property type="evidence" value="ECO:0007669"/>
    <property type="project" value="InterPro"/>
</dbReference>
<dbReference type="InterPro" id="IPR001128">
    <property type="entry name" value="Cyt_P450"/>
</dbReference>
<dbReference type="PROSITE" id="PS00086">
    <property type="entry name" value="CYTOCHROME_P450"/>
    <property type="match status" value="1"/>
</dbReference>
<dbReference type="GO" id="GO:0010241">
    <property type="term" value="P:ent-kaurene oxidation to kaurenoic acid"/>
    <property type="evidence" value="ECO:0007669"/>
    <property type="project" value="InterPro"/>
</dbReference>
<evidence type="ECO:0000256" key="3">
    <source>
        <dbReference type="ARBA" id="ARBA00022617"/>
    </source>
</evidence>
<keyword evidence="6" id="KW-0934">Plastid</keyword>
<comment type="function">
    <text evidence="13">Catalyzes three successive oxidations of the 4-methyl group of ent-kaurene giving kaurenoic acid, a key step in gibberellins (GAs) biosynthesis. GAs, which are involved many processes, including stem elongation, play a central role in plant development.</text>
</comment>
<keyword evidence="6" id="KW-1002">Plastid outer membrane</keyword>
<dbReference type="Pfam" id="PF00067">
    <property type="entry name" value="p450"/>
    <property type="match status" value="1"/>
</dbReference>
<gene>
    <name evidence="18" type="ORF">L1049_025651</name>
</gene>
<dbReference type="PRINTS" id="PR00385">
    <property type="entry name" value="P450"/>
</dbReference>
<dbReference type="InterPro" id="IPR002401">
    <property type="entry name" value="Cyt_P450_E_grp-I"/>
</dbReference>
<comment type="caution">
    <text evidence="18">The sequence shown here is derived from an EMBL/GenBank/DDBJ whole genome shotgun (WGS) entry which is preliminary data.</text>
</comment>
<dbReference type="InterPro" id="IPR017972">
    <property type="entry name" value="Cyt_P450_CS"/>
</dbReference>
<protein>
    <recommendedName>
        <fullName evidence="14">ent-kaurene monooxygenase</fullName>
        <ecNumber evidence="14">1.14.14.86</ecNumber>
    </recommendedName>
</protein>
<keyword evidence="9 15" id="KW-0408">Iron</keyword>
<evidence type="ECO:0000313" key="19">
    <source>
        <dbReference type="Proteomes" id="UP001415857"/>
    </source>
</evidence>
<keyword evidence="8 16" id="KW-0560">Oxidoreductase</keyword>
<proteinExistence type="inferred from homology"/>